<dbReference type="PROSITE" id="PS51819">
    <property type="entry name" value="VOC"/>
    <property type="match status" value="1"/>
</dbReference>
<dbReference type="Proteomes" id="UP000641646">
    <property type="component" value="Unassembled WGS sequence"/>
</dbReference>
<dbReference type="InterPro" id="IPR029068">
    <property type="entry name" value="Glyas_Bleomycin-R_OHBP_Dase"/>
</dbReference>
<dbReference type="InterPro" id="IPR037523">
    <property type="entry name" value="VOC_core"/>
</dbReference>
<reference evidence="2" key="2">
    <citation type="submission" date="2020-08" db="EMBL/GenBank/DDBJ databases">
        <authorList>
            <person name="Chen M."/>
            <person name="Teng W."/>
            <person name="Zhao L."/>
            <person name="Hu C."/>
            <person name="Zhou Y."/>
            <person name="Han B."/>
            <person name="Song L."/>
            <person name="Shu W."/>
        </authorList>
    </citation>
    <scope>NUCLEOTIDE SEQUENCE</scope>
    <source>
        <strain evidence="2">FACHB-1375</strain>
    </source>
</reference>
<proteinExistence type="predicted"/>
<dbReference type="Pfam" id="PF00903">
    <property type="entry name" value="Glyoxalase"/>
    <property type="match status" value="1"/>
</dbReference>
<evidence type="ECO:0000259" key="1">
    <source>
        <dbReference type="PROSITE" id="PS51819"/>
    </source>
</evidence>
<evidence type="ECO:0000313" key="2">
    <source>
        <dbReference type="EMBL" id="MBD2181049.1"/>
    </source>
</evidence>
<organism evidence="2 3">
    <name type="scientific">Aerosakkonema funiforme FACHB-1375</name>
    <dbReference type="NCBI Taxonomy" id="2949571"/>
    <lineage>
        <taxon>Bacteria</taxon>
        <taxon>Bacillati</taxon>
        <taxon>Cyanobacteriota</taxon>
        <taxon>Cyanophyceae</taxon>
        <taxon>Oscillatoriophycideae</taxon>
        <taxon>Aerosakkonematales</taxon>
        <taxon>Aerosakkonemataceae</taxon>
        <taxon>Aerosakkonema</taxon>
    </lineage>
</organism>
<feature type="domain" description="VOC" evidence="1">
    <location>
        <begin position="4"/>
        <end position="120"/>
    </location>
</feature>
<keyword evidence="3" id="KW-1185">Reference proteome</keyword>
<comment type="caution">
    <text evidence="2">The sequence shown here is derived from an EMBL/GenBank/DDBJ whole genome shotgun (WGS) entry which is preliminary data.</text>
</comment>
<dbReference type="AlphaFoldDB" id="A0A926VEM0"/>
<evidence type="ECO:0000313" key="3">
    <source>
        <dbReference type="Proteomes" id="UP000641646"/>
    </source>
</evidence>
<dbReference type="InterPro" id="IPR004360">
    <property type="entry name" value="Glyas_Fos-R_dOase_dom"/>
</dbReference>
<accession>A0A926VEM0</accession>
<reference evidence="2" key="1">
    <citation type="journal article" date="2015" name="ISME J.">
        <title>Draft Genome Sequence of Streptomyces incarnatus NRRL8089, which Produces the Nucleoside Antibiotic Sinefungin.</title>
        <authorList>
            <person name="Oshima K."/>
            <person name="Hattori M."/>
            <person name="Shimizu H."/>
            <person name="Fukuda K."/>
            <person name="Nemoto M."/>
            <person name="Inagaki K."/>
            <person name="Tamura T."/>
        </authorList>
    </citation>
    <scope>NUCLEOTIDE SEQUENCE</scope>
    <source>
        <strain evidence="2">FACHB-1375</strain>
    </source>
</reference>
<gene>
    <name evidence="2" type="ORF">H6G03_08035</name>
</gene>
<protein>
    <submittedName>
        <fullName evidence="2">Glyoxalase</fullName>
    </submittedName>
</protein>
<dbReference type="EMBL" id="JACJPW010000015">
    <property type="protein sequence ID" value="MBD2181049.1"/>
    <property type="molecule type" value="Genomic_DNA"/>
</dbReference>
<dbReference type="RefSeq" id="WP_190463811.1">
    <property type="nucleotide sequence ID" value="NZ_JACJPW010000015.1"/>
</dbReference>
<sequence length="122" mass="13796">MFKGIQAVFYFVSDVVAAAKWYSELLAIPVTNYFESDGKIRGASIQIGDVEMFLHLADAKMQPGHTGQVAYWRVDHINHAIEQAQQHGARLYRGPLQIENNQAICQMWDIFGNLFGMQGNYS</sequence>
<dbReference type="Gene3D" id="3.10.180.10">
    <property type="entry name" value="2,3-Dihydroxybiphenyl 1,2-Dioxygenase, domain 1"/>
    <property type="match status" value="1"/>
</dbReference>
<dbReference type="SUPFAM" id="SSF54593">
    <property type="entry name" value="Glyoxalase/Bleomycin resistance protein/Dihydroxybiphenyl dioxygenase"/>
    <property type="match status" value="1"/>
</dbReference>
<name>A0A926VEM0_9CYAN</name>